<sequence>MEILIWIGAVVSLVGLVGILYCATLIAKAKGAGLDDAALRERLRRVVALNLGALFVSAIGLMMVVLGITLQ</sequence>
<reference evidence="3" key="1">
    <citation type="journal article" date="2019" name="Int. J. Syst. Evol. Microbiol.">
        <title>The Global Catalogue of Microorganisms (GCM) 10K type strain sequencing project: providing services to taxonomists for standard genome sequencing and annotation.</title>
        <authorList>
            <consortium name="The Broad Institute Genomics Platform"/>
            <consortium name="The Broad Institute Genome Sequencing Center for Infectious Disease"/>
            <person name="Wu L."/>
            <person name="Ma J."/>
        </authorList>
    </citation>
    <scope>NUCLEOTIDE SEQUENCE [LARGE SCALE GENOMIC DNA]</scope>
    <source>
        <strain evidence="3">CCUG 55131</strain>
    </source>
</reference>
<dbReference type="Proteomes" id="UP001597413">
    <property type="component" value="Unassembled WGS sequence"/>
</dbReference>
<protein>
    <recommendedName>
        <fullName evidence="4">HIG1 domain-containing protein</fullName>
    </recommendedName>
</protein>
<accession>A0ABW5A832</accession>
<keyword evidence="1" id="KW-0472">Membrane</keyword>
<dbReference type="EMBL" id="JBHUIX010000005">
    <property type="protein sequence ID" value="MFD2173656.1"/>
    <property type="molecule type" value="Genomic_DNA"/>
</dbReference>
<evidence type="ECO:0000256" key="1">
    <source>
        <dbReference type="SAM" id="Phobius"/>
    </source>
</evidence>
<keyword evidence="3" id="KW-1185">Reference proteome</keyword>
<comment type="caution">
    <text evidence="2">The sequence shown here is derived from an EMBL/GenBank/DDBJ whole genome shotgun (WGS) entry which is preliminary data.</text>
</comment>
<keyword evidence="1" id="KW-1133">Transmembrane helix</keyword>
<evidence type="ECO:0000313" key="2">
    <source>
        <dbReference type="EMBL" id="MFD2173656.1"/>
    </source>
</evidence>
<feature type="transmembrane region" description="Helical" evidence="1">
    <location>
        <begin position="6"/>
        <end position="27"/>
    </location>
</feature>
<evidence type="ECO:0000313" key="3">
    <source>
        <dbReference type="Proteomes" id="UP001597413"/>
    </source>
</evidence>
<dbReference type="RefSeq" id="WP_377388336.1">
    <property type="nucleotide sequence ID" value="NZ_JBHUIX010000005.1"/>
</dbReference>
<organism evidence="2 3">
    <name type="scientific">Rhodobacter lacus</name>
    <dbReference type="NCBI Taxonomy" id="1641972"/>
    <lineage>
        <taxon>Bacteria</taxon>
        <taxon>Pseudomonadati</taxon>
        <taxon>Pseudomonadota</taxon>
        <taxon>Alphaproteobacteria</taxon>
        <taxon>Rhodobacterales</taxon>
        <taxon>Rhodobacter group</taxon>
        <taxon>Rhodobacter</taxon>
    </lineage>
</organism>
<evidence type="ECO:0008006" key="4">
    <source>
        <dbReference type="Google" id="ProtNLM"/>
    </source>
</evidence>
<feature type="transmembrane region" description="Helical" evidence="1">
    <location>
        <begin position="47"/>
        <end position="70"/>
    </location>
</feature>
<name>A0ABW5A832_9RHOB</name>
<proteinExistence type="predicted"/>
<keyword evidence="1" id="KW-0812">Transmembrane</keyword>
<gene>
    <name evidence="2" type="ORF">ACFSM0_06110</name>
</gene>